<organism evidence="1 2">
    <name type="scientific">Chimaeribacter arupi</name>
    <dbReference type="NCBI Taxonomy" id="2060066"/>
    <lineage>
        <taxon>Bacteria</taxon>
        <taxon>Pseudomonadati</taxon>
        <taxon>Pseudomonadota</taxon>
        <taxon>Gammaproteobacteria</taxon>
        <taxon>Enterobacterales</taxon>
        <taxon>Yersiniaceae</taxon>
        <taxon>Chimaeribacter</taxon>
    </lineage>
</organism>
<sequence length="375" mass="41815">MALDYVTGVSSLKMWTEPSSEDISTAHLVVNGRHYVTLYAGVKFKTESGKPAPTPEQCEKEVTINLINNVTGNAIAYLGAPAKDADLFGALYNPNQLYQATYAEDPSNNYDWVISWKLCSNKTINPNFASESVALQMDFVGKDNVKISMDTSASGSGSTKTSVQVVCHAPQNYQHGPQNNTQMVTMSRDNGVANFAWDALPNNKTVMDRDFNTTDYDDFVYRMHIQSDYFTIARFEVESGTRLKKASGDDQLFMNSSHSSAPQWDHLQNVFCPTITQGLGQKNYDIVAYSDDKVSVTECRQVGKHSGKIYQGAGEIIFYAAHITANFKFGTYREGEHSYFYLWDQFGTKMHVEVVHTMKDHDAVPGVSNVQNIDN</sequence>
<evidence type="ECO:0000313" key="1">
    <source>
        <dbReference type="EMBL" id="PLR44747.1"/>
    </source>
</evidence>
<evidence type="ECO:0000313" key="2">
    <source>
        <dbReference type="Proteomes" id="UP000234626"/>
    </source>
</evidence>
<dbReference type="RefSeq" id="WP_101835925.1">
    <property type="nucleotide sequence ID" value="NZ_PJZK01000025.1"/>
</dbReference>
<proteinExistence type="predicted"/>
<dbReference type="AlphaFoldDB" id="A0A2N5EIK2"/>
<comment type="caution">
    <text evidence="1">The sequence shown here is derived from an EMBL/GenBank/DDBJ whole genome shotgun (WGS) entry which is preliminary data.</text>
</comment>
<accession>A0A2N5EIK2</accession>
<name>A0A2N5EIK2_9GAMM</name>
<protein>
    <submittedName>
        <fullName evidence="1">Uncharacterized protein</fullName>
    </submittedName>
</protein>
<gene>
    <name evidence="1" type="ORF">CYR34_18670</name>
</gene>
<keyword evidence="2" id="KW-1185">Reference proteome</keyword>
<reference evidence="1 2" key="1">
    <citation type="submission" date="2017-12" db="EMBL/GenBank/DDBJ databases">
        <title>Characterization of six clinical isolates of Enterochimera gen. nov., a novel genus of the Yersiniaciae family and the three species Enterochimera arupensis sp. nov., Enterochimera coloradensis sp. nov, and Enterochimera californica sp. nov.</title>
        <authorList>
            <person name="Rossi A."/>
            <person name="Fisher M."/>
        </authorList>
    </citation>
    <scope>NUCLEOTIDE SEQUENCE [LARGE SCALE GENOMIC DNA]</scope>
    <source>
        <strain evidence="1 2">2016Iso1</strain>
    </source>
</reference>
<dbReference type="OrthoDB" id="6624450at2"/>
<dbReference type="EMBL" id="PJZK01000025">
    <property type="protein sequence ID" value="PLR44747.1"/>
    <property type="molecule type" value="Genomic_DNA"/>
</dbReference>
<dbReference type="Proteomes" id="UP000234626">
    <property type="component" value="Unassembled WGS sequence"/>
</dbReference>